<keyword evidence="1" id="KW-1133">Transmembrane helix</keyword>
<dbReference type="PANTHER" id="PTHR40278:SF1">
    <property type="entry name" value="DNA UTILIZATION PROTEIN HOFN"/>
    <property type="match status" value="1"/>
</dbReference>
<feature type="transmembrane region" description="Helical" evidence="1">
    <location>
        <begin position="21"/>
        <end position="43"/>
    </location>
</feature>
<dbReference type="PANTHER" id="PTHR40278">
    <property type="entry name" value="DNA UTILIZATION PROTEIN HOFN"/>
    <property type="match status" value="1"/>
</dbReference>
<sequence length="181" mass="20621">MINLLPSQEKEILRQEEKYKLVLILGILFLIFLICLILILFSIKISISGQLEAQKILLSQGEERFKGTQIQNLEEKIISSNQILSKLSSFYYSQISLTGVLEKISQSLPSGAYLTIFNFNSGVPSGSGQISLSGFSPSREILFEFKTNLEKEENFQEIYFPPSNWVKPTDIDFLVNFKIKK</sequence>
<dbReference type="InterPro" id="IPR007813">
    <property type="entry name" value="PilN"/>
</dbReference>
<keyword evidence="1" id="KW-0472">Membrane</keyword>
<comment type="caution">
    <text evidence="2">The sequence shown here is derived from an EMBL/GenBank/DDBJ whole genome shotgun (WGS) entry which is preliminary data.</text>
</comment>
<dbReference type="EMBL" id="PETJ01000055">
    <property type="protein sequence ID" value="PIV64968.1"/>
    <property type="molecule type" value="Genomic_DNA"/>
</dbReference>
<keyword evidence="1" id="KW-0812">Transmembrane</keyword>
<evidence type="ECO:0000313" key="3">
    <source>
        <dbReference type="Proteomes" id="UP000230766"/>
    </source>
</evidence>
<proteinExistence type="predicted"/>
<accession>A0A2M7EB73</accession>
<dbReference type="Proteomes" id="UP000230766">
    <property type="component" value="Unassembled WGS sequence"/>
</dbReference>
<gene>
    <name evidence="2" type="ORF">COS09_01980</name>
</gene>
<reference evidence="3" key="1">
    <citation type="submission" date="2017-09" db="EMBL/GenBank/DDBJ databases">
        <title>Depth-based differentiation of microbial function through sediment-hosted aquifers and enrichment of novel symbionts in the deep terrestrial subsurface.</title>
        <authorList>
            <person name="Probst A.J."/>
            <person name="Ladd B."/>
            <person name="Jarett J.K."/>
            <person name="Geller-Mcgrath D.E."/>
            <person name="Sieber C.M.K."/>
            <person name="Emerson J.B."/>
            <person name="Anantharaman K."/>
            <person name="Thomas B.C."/>
            <person name="Malmstrom R."/>
            <person name="Stieglmeier M."/>
            <person name="Klingl A."/>
            <person name="Woyke T."/>
            <person name="Ryan C.M."/>
            <person name="Banfield J.F."/>
        </authorList>
    </citation>
    <scope>NUCLEOTIDE SEQUENCE [LARGE SCALE GENOMIC DNA]</scope>
</reference>
<dbReference type="Pfam" id="PF05137">
    <property type="entry name" value="PilN"/>
    <property type="match status" value="1"/>
</dbReference>
<evidence type="ECO:0000313" key="2">
    <source>
        <dbReference type="EMBL" id="PIV64968.1"/>
    </source>
</evidence>
<protein>
    <submittedName>
        <fullName evidence="2">Uncharacterized protein</fullName>
    </submittedName>
</protein>
<dbReference type="AlphaFoldDB" id="A0A2M7EB73"/>
<organism evidence="2 3">
    <name type="scientific">Candidatus Nealsonbacteria bacterium CG01_land_8_20_14_3_00_12</name>
    <dbReference type="NCBI Taxonomy" id="1974697"/>
    <lineage>
        <taxon>Bacteria</taxon>
        <taxon>Candidatus Nealsoniibacteriota</taxon>
    </lineage>
</organism>
<evidence type="ECO:0000256" key="1">
    <source>
        <dbReference type="SAM" id="Phobius"/>
    </source>
</evidence>
<dbReference type="InterPro" id="IPR052534">
    <property type="entry name" value="Extracell_DNA_Util/SecSys_Comp"/>
</dbReference>
<name>A0A2M7EB73_9BACT</name>